<evidence type="ECO:0000259" key="2">
    <source>
        <dbReference type="PROSITE" id="PS50249"/>
    </source>
</evidence>
<dbReference type="Proteomes" id="UP000807716">
    <property type="component" value="Unassembled WGS sequence"/>
</dbReference>
<dbReference type="GO" id="GO:0072546">
    <property type="term" value="C:EMC complex"/>
    <property type="evidence" value="ECO:0007669"/>
    <property type="project" value="InterPro"/>
</dbReference>
<feature type="domain" description="MPN" evidence="2">
    <location>
        <begin position="4"/>
        <end position="134"/>
    </location>
</feature>
<dbReference type="AlphaFoldDB" id="A0A9P6Q2S2"/>
<dbReference type="EMBL" id="JAAAJB010000332">
    <property type="protein sequence ID" value="KAG0258239.1"/>
    <property type="molecule type" value="Genomic_DNA"/>
</dbReference>
<dbReference type="OrthoDB" id="194468at2759"/>
<dbReference type="CDD" id="cd08060">
    <property type="entry name" value="MPN_UPF0172"/>
    <property type="match status" value="1"/>
</dbReference>
<gene>
    <name evidence="3" type="ORF">DFQ27_004748</name>
</gene>
<evidence type="ECO:0000256" key="1">
    <source>
        <dbReference type="ARBA" id="ARBA00007461"/>
    </source>
</evidence>
<sequence length="191" mass="21139">MSTVTIAHKAYLKALLHASKYPASAVNGVLLASANDRHLIVDAVPFFHFWNTLTPMLEVAMSQVELHCQKNDLVLAGYYEANERMTDHKLSTAGQKIASQILHINPGAFVVVVDNSKVASDENALVPYAFKDSAWRVNKQGFGEQFRLENPATPSLVAKAIESREYEKLADFDSHLENVSADWITNRAIAV</sequence>
<accession>A0A9P6Q2S2</accession>
<dbReference type="PANTHER" id="PTHR12941">
    <property type="entry name" value="ER MEMBRANE PROTEIN COMPLEX"/>
    <property type="match status" value="1"/>
</dbReference>
<dbReference type="InterPro" id="IPR005366">
    <property type="entry name" value="EMC8/9"/>
</dbReference>
<reference evidence="3" key="1">
    <citation type="journal article" date="2020" name="Fungal Divers.">
        <title>Resolving the Mortierellaceae phylogeny through synthesis of multi-gene phylogenetics and phylogenomics.</title>
        <authorList>
            <person name="Vandepol N."/>
            <person name="Liber J."/>
            <person name="Desiro A."/>
            <person name="Na H."/>
            <person name="Kennedy M."/>
            <person name="Barry K."/>
            <person name="Grigoriev I.V."/>
            <person name="Miller A.N."/>
            <person name="O'Donnell K."/>
            <person name="Stajich J.E."/>
            <person name="Bonito G."/>
        </authorList>
    </citation>
    <scope>NUCLEOTIDE SEQUENCE</scope>
    <source>
        <strain evidence="3">BC1065</strain>
    </source>
</reference>
<dbReference type="InterPro" id="IPR037518">
    <property type="entry name" value="MPN"/>
</dbReference>
<dbReference type="PANTHER" id="PTHR12941:SF10">
    <property type="entry name" value="ER MEMBRANE PROTEIN COMPLEX SUBUNIT 8_9 HOMOLOG"/>
    <property type="match status" value="1"/>
</dbReference>
<proteinExistence type="inferred from homology"/>
<comment type="caution">
    <text evidence="3">The sequence shown here is derived from an EMBL/GenBank/DDBJ whole genome shotgun (WGS) entry which is preliminary data.</text>
</comment>
<keyword evidence="4" id="KW-1185">Reference proteome</keyword>
<protein>
    <recommendedName>
        <fullName evidence="2">MPN domain-containing protein</fullName>
    </recommendedName>
</protein>
<comment type="similarity">
    <text evidence="1">Belongs to the EMC8/EMC9 family.</text>
</comment>
<name>A0A9P6Q2S2_9FUNG</name>
<dbReference type="Pfam" id="PF03665">
    <property type="entry name" value="UPF0172"/>
    <property type="match status" value="1"/>
</dbReference>
<dbReference type="PROSITE" id="PS50249">
    <property type="entry name" value="MPN"/>
    <property type="match status" value="1"/>
</dbReference>
<organism evidence="3 4">
    <name type="scientific">Actinomortierella ambigua</name>
    <dbReference type="NCBI Taxonomy" id="1343610"/>
    <lineage>
        <taxon>Eukaryota</taxon>
        <taxon>Fungi</taxon>
        <taxon>Fungi incertae sedis</taxon>
        <taxon>Mucoromycota</taxon>
        <taxon>Mortierellomycotina</taxon>
        <taxon>Mortierellomycetes</taxon>
        <taxon>Mortierellales</taxon>
        <taxon>Mortierellaceae</taxon>
        <taxon>Actinomortierella</taxon>
    </lineage>
</organism>
<evidence type="ECO:0000313" key="3">
    <source>
        <dbReference type="EMBL" id="KAG0258239.1"/>
    </source>
</evidence>
<evidence type="ECO:0000313" key="4">
    <source>
        <dbReference type="Proteomes" id="UP000807716"/>
    </source>
</evidence>